<evidence type="ECO:0000313" key="8">
    <source>
        <dbReference type="Proteomes" id="UP000567179"/>
    </source>
</evidence>
<comment type="similarity">
    <text evidence="2 6">Belongs to the terpene synthase family.</text>
</comment>
<dbReference type="AlphaFoldDB" id="A0A8H5F8A2"/>
<dbReference type="PANTHER" id="PTHR35201">
    <property type="entry name" value="TERPENE SYNTHASE"/>
    <property type="match status" value="1"/>
</dbReference>
<dbReference type="SUPFAM" id="SSF48576">
    <property type="entry name" value="Terpenoid synthases"/>
    <property type="match status" value="1"/>
</dbReference>
<dbReference type="GO" id="GO:0008299">
    <property type="term" value="P:isoprenoid biosynthetic process"/>
    <property type="evidence" value="ECO:0007669"/>
    <property type="project" value="UniProtKB-ARBA"/>
</dbReference>
<keyword evidence="5 6" id="KW-0456">Lyase</keyword>
<dbReference type="OrthoDB" id="6486656at2759"/>
<dbReference type="Pfam" id="PF19086">
    <property type="entry name" value="Terpene_syn_C_2"/>
    <property type="match status" value="1"/>
</dbReference>
<evidence type="ECO:0000256" key="3">
    <source>
        <dbReference type="ARBA" id="ARBA00022723"/>
    </source>
</evidence>
<evidence type="ECO:0000256" key="1">
    <source>
        <dbReference type="ARBA" id="ARBA00001946"/>
    </source>
</evidence>
<comment type="cofactor">
    <cofactor evidence="1 6">
        <name>Mg(2+)</name>
        <dbReference type="ChEBI" id="CHEBI:18420"/>
    </cofactor>
</comment>
<comment type="caution">
    <text evidence="7">The sequence shown here is derived from an EMBL/GenBank/DDBJ whole genome shotgun (WGS) entry which is preliminary data.</text>
</comment>
<dbReference type="InterPro" id="IPR008949">
    <property type="entry name" value="Isoprenoid_synthase_dom_sf"/>
</dbReference>
<organism evidence="7 8">
    <name type="scientific">Psilocybe cf. subviscida</name>
    <dbReference type="NCBI Taxonomy" id="2480587"/>
    <lineage>
        <taxon>Eukaryota</taxon>
        <taxon>Fungi</taxon>
        <taxon>Dikarya</taxon>
        <taxon>Basidiomycota</taxon>
        <taxon>Agaricomycotina</taxon>
        <taxon>Agaricomycetes</taxon>
        <taxon>Agaricomycetidae</taxon>
        <taxon>Agaricales</taxon>
        <taxon>Agaricineae</taxon>
        <taxon>Strophariaceae</taxon>
        <taxon>Psilocybe</taxon>
    </lineage>
</organism>
<dbReference type="GO" id="GO:0046872">
    <property type="term" value="F:metal ion binding"/>
    <property type="evidence" value="ECO:0007669"/>
    <property type="project" value="UniProtKB-KW"/>
</dbReference>
<accession>A0A8H5F8A2</accession>
<dbReference type="GO" id="GO:0010333">
    <property type="term" value="F:terpene synthase activity"/>
    <property type="evidence" value="ECO:0007669"/>
    <property type="project" value="InterPro"/>
</dbReference>
<evidence type="ECO:0000256" key="2">
    <source>
        <dbReference type="ARBA" id="ARBA00006333"/>
    </source>
</evidence>
<evidence type="ECO:0000256" key="6">
    <source>
        <dbReference type="RuleBase" id="RU366034"/>
    </source>
</evidence>
<keyword evidence="8" id="KW-1185">Reference proteome</keyword>
<evidence type="ECO:0000313" key="7">
    <source>
        <dbReference type="EMBL" id="KAF5327419.1"/>
    </source>
</evidence>
<reference evidence="7 8" key="1">
    <citation type="journal article" date="2020" name="ISME J.">
        <title>Uncovering the hidden diversity of litter-decomposition mechanisms in mushroom-forming fungi.</title>
        <authorList>
            <person name="Floudas D."/>
            <person name="Bentzer J."/>
            <person name="Ahren D."/>
            <person name="Johansson T."/>
            <person name="Persson P."/>
            <person name="Tunlid A."/>
        </authorList>
    </citation>
    <scope>NUCLEOTIDE SEQUENCE [LARGE SCALE GENOMIC DNA]</scope>
    <source>
        <strain evidence="7 8">CBS 101986</strain>
    </source>
</reference>
<keyword evidence="4 6" id="KW-0460">Magnesium</keyword>
<proteinExistence type="inferred from homology"/>
<dbReference type="Gene3D" id="1.10.600.10">
    <property type="entry name" value="Farnesyl Diphosphate Synthase"/>
    <property type="match status" value="1"/>
</dbReference>
<sequence length="189" mass="21581">MIQEADDRAEDRIRGVEEYLVLRRDTCGAKPSFSFFGLGLNLPAEVFEHPLVISLTERAANLVAMTNDMHSYSLERARGLDGHNILTCIMYEHSLGFQNALFWLDEHAKQTIAKFQADRAELPSFGSVEVDAAVVEYINRMGRCVRGYDSWSYETVRYYGDQGLEVQKSRKFSLMPKQQGYVTREQLAV</sequence>
<gene>
    <name evidence="7" type="ORF">D9619_004694</name>
</gene>
<dbReference type="PANTHER" id="PTHR35201:SF4">
    <property type="entry name" value="BETA-PINACENE SYNTHASE-RELATED"/>
    <property type="match status" value="1"/>
</dbReference>
<dbReference type="Proteomes" id="UP000567179">
    <property type="component" value="Unassembled WGS sequence"/>
</dbReference>
<dbReference type="EC" id="4.2.3.-" evidence="6"/>
<dbReference type="InterPro" id="IPR034686">
    <property type="entry name" value="Terpene_cyclase-like_2"/>
</dbReference>
<dbReference type="EMBL" id="JAACJJ010000014">
    <property type="protein sequence ID" value="KAF5327419.1"/>
    <property type="molecule type" value="Genomic_DNA"/>
</dbReference>
<keyword evidence="3 6" id="KW-0479">Metal-binding</keyword>
<evidence type="ECO:0000256" key="4">
    <source>
        <dbReference type="ARBA" id="ARBA00022842"/>
    </source>
</evidence>
<name>A0A8H5F8A2_9AGAR</name>
<protein>
    <recommendedName>
        <fullName evidence="6">Terpene synthase</fullName>
        <ecNumber evidence="6">4.2.3.-</ecNumber>
    </recommendedName>
</protein>
<evidence type="ECO:0000256" key="5">
    <source>
        <dbReference type="ARBA" id="ARBA00023239"/>
    </source>
</evidence>